<accession>A0ACB8D9S6</accession>
<dbReference type="Proteomes" id="UP000821865">
    <property type="component" value="Chromosome 2"/>
</dbReference>
<proteinExistence type="predicted"/>
<protein>
    <submittedName>
        <fullName evidence="1">Uncharacterized protein</fullName>
    </submittedName>
</protein>
<evidence type="ECO:0000313" key="1">
    <source>
        <dbReference type="EMBL" id="KAH7964834.1"/>
    </source>
</evidence>
<organism evidence="1 2">
    <name type="scientific">Dermacentor silvarum</name>
    <name type="common">Tick</name>
    <dbReference type="NCBI Taxonomy" id="543639"/>
    <lineage>
        <taxon>Eukaryota</taxon>
        <taxon>Metazoa</taxon>
        <taxon>Ecdysozoa</taxon>
        <taxon>Arthropoda</taxon>
        <taxon>Chelicerata</taxon>
        <taxon>Arachnida</taxon>
        <taxon>Acari</taxon>
        <taxon>Parasitiformes</taxon>
        <taxon>Ixodida</taxon>
        <taxon>Ixodoidea</taxon>
        <taxon>Ixodidae</taxon>
        <taxon>Rhipicephalinae</taxon>
        <taxon>Dermacentor</taxon>
    </lineage>
</organism>
<comment type="caution">
    <text evidence="1">The sequence shown here is derived from an EMBL/GenBank/DDBJ whole genome shotgun (WGS) entry which is preliminary data.</text>
</comment>
<keyword evidence="2" id="KW-1185">Reference proteome</keyword>
<name>A0ACB8D9S6_DERSI</name>
<sequence>MEGAGEQVSKPTSGHSAGLRERPAVKSKLQRDEALAADGAQRLPPPGTVAAASRGSEREKAKRVVKKQAPSKKRPGESIPSLPWQYNWSGICVSKASRLWLGLVAAQVLVVLYIVLGLRAAVRAQNPMGSLTQAPASQYTADWQSLDLRPLPAWYDEAKVGVFVHWGVYSVPAFYSEWFWWHWQMNRTDAVVDFMAQNYRPDFTYPEFAPNFRAEFFDPYYWAHLFKKAGARYVVLTSKHHEGYALWPSNVSWNWNARDVGPRRDLVGDLARAVREVGGMRFGIYYSLYEWFNPFYQRDKAASWTSDDYVRAKVTPELKDIVETYRPDVIWSDGDWEAPDTYWNSTQFLAWLYNDSPVRNSVVVNDRWGINTSCRHGDVYACQDHYNPGKLVPHKWENAMPLDKGDKNAGGSWGYRRNVHVTQYLTIEELIYELVSTISCNGNLLFNIGPASDGTISAAFEERLTQLGAWLAVNGEAVYGSRPWKHQRDQLASQVWYTSKPGQPPAGPTVYAFVLKWPRGSNLTLGALELTDGANITMLGVPDLRLSSAVRKNTESGGGTTALVVTLPPLTPDILPTPWAWVLKVEGAA</sequence>
<dbReference type="EMBL" id="CM023471">
    <property type="protein sequence ID" value="KAH7964834.1"/>
    <property type="molecule type" value="Genomic_DNA"/>
</dbReference>
<reference evidence="1" key="1">
    <citation type="submission" date="2020-05" db="EMBL/GenBank/DDBJ databases">
        <title>Large-scale comparative analyses of tick genomes elucidate their genetic diversity and vector capacities.</title>
        <authorList>
            <person name="Jia N."/>
            <person name="Wang J."/>
            <person name="Shi W."/>
            <person name="Du L."/>
            <person name="Sun Y."/>
            <person name="Zhan W."/>
            <person name="Jiang J."/>
            <person name="Wang Q."/>
            <person name="Zhang B."/>
            <person name="Ji P."/>
            <person name="Sakyi L.B."/>
            <person name="Cui X."/>
            <person name="Yuan T."/>
            <person name="Jiang B."/>
            <person name="Yang W."/>
            <person name="Lam T.T.-Y."/>
            <person name="Chang Q."/>
            <person name="Ding S."/>
            <person name="Wang X."/>
            <person name="Zhu J."/>
            <person name="Ruan X."/>
            <person name="Zhao L."/>
            <person name="Wei J."/>
            <person name="Que T."/>
            <person name="Du C."/>
            <person name="Cheng J."/>
            <person name="Dai P."/>
            <person name="Han X."/>
            <person name="Huang E."/>
            <person name="Gao Y."/>
            <person name="Liu J."/>
            <person name="Shao H."/>
            <person name="Ye R."/>
            <person name="Li L."/>
            <person name="Wei W."/>
            <person name="Wang X."/>
            <person name="Wang C."/>
            <person name="Yang T."/>
            <person name="Huo Q."/>
            <person name="Li W."/>
            <person name="Guo W."/>
            <person name="Chen H."/>
            <person name="Zhou L."/>
            <person name="Ni X."/>
            <person name="Tian J."/>
            <person name="Zhou Y."/>
            <person name="Sheng Y."/>
            <person name="Liu T."/>
            <person name="Pan Y."/>
            <person name="Xia L."/>
            <person name="Li J."/>
            <person name="Zhao F."/>
            <person name="Cao W."/>
        </authorList>
    </citation>
    <scope>NUCLEOTIDE SEQUENCE</scope>
    <source>
        <strain evidence="1">Dsil-2018</strain>
    </source>
</reference>
<gene>
    <name evidence="1" type="ORF">HPB49_001652</name>
</gene>
<evidence type="ECO:0000313" key="2">
    <source>
        <dbReference type="Proteomes" id="UP000821865"/>
    </source>
</evidence>